<sequence length="193" mass="21382">MKFKILILILILLFLNFEIVAGAENKYGSVRAWFNGENATVNGVQLKIGEPIELKLDVLSKVNGHVSLKLKEPGVTTAYDVLSGPSKIDEKISNLNIESNWSKTYTWSLAPNGAWKNGNAPINIIVQFHDLKTKNDEIIQFTIVNPYILDEQYTVTVPEKTPSPAGTSAKATPFLPVIFTVSALLLAWRLKKS</sequence>
<dbReference type="EMBL" id="LKCM01000377">
    <property type="protein sequence ID" value="KPQ41313.1"/>
    <property type="molecule type" value="Genomic_DNA"/>
</dbReference>
<organism evidence="1 2">
    <name type="scientific">Candidatus Methanoperedens nitratireducens</name>
    <dbReference type="NCBI Taxonomy" id="1392998"/>
    <lineage>
        <taxon>Archaea</taxon>
        <taxon>Methanobacteriati</taxon>
        <taxon>Methanobacteriota</taxon>
        <taxon>Stenosarchaea group</taxon>
        <taxon>Methanomicrobia</taxon>
        <taxon>Methanosarcinales</taxon>
        <taxon>ANME-2 cluster</taxon>
        <taxon>Candidatus Methanoperedentaceae</taxon>
        <taxon>Candidatus Methanoperedens</taxon>
    </lineage>
</organism>
<dbReference type="NCBIfam" id="TIGR04209">
    <property type="entry name" value="sarcinarray"/>
    <property type="match status" value="1"/>
</dbReference>
<gene>
    <name evidence="1" type="ORF">MPEBLZ_04138</name>
</gene>
<evidence type="ECO:0000313" key="1">
    <source>
        <dbReference type="EMBL" id="KPQ41313.1"/>
    </source>
</evidence>
<comment type="caution">
    <text evidence="1">The sequence shown here is derived from an EMBL/GenBank/DDBJ whole genome shotgun (WGS) entry which is preliminary data.</text>
</comment>
<protein>
    <recommendedName>
        <fullName evidence="3">Sarcinarray family protein</fullName>
    </recommendedName>
</protein>
<name>A0A0P7ZCV8_9EURY</name>
<dbReference type="InterPro" id="IPR026476">
    <property type="entry name" value="Sarcinarray_fam"/>
</dbReference>
<dbReference type="Proteomes" id="UP000050360">
    <property type="component" value="Unassembled WGS sequence"/>
</dbReference>
<dbReference type="AlphaFoldDB" id="A0A0P7ZCV8"/>
<accession>A0A0P7ZCV8</accession>
<evidence type="ECO:0000313" key="2">
    <source>
        <dbReference type="Proteomes" id="UP000050360"/>
    </source>
</evidence>
<evidence type="ECO:0008006" key="3">
    <source>
        <dbReference type="Google" id="ProtNLM"/>
    </source>
</evidence>
<proteinExistence type="predicted"/>
<reference evidence="1 2" key="1">
    <citation type="submission" date="2015-09" db="EMBL/GenBank/DDBJ databases">
        <title>A metagenomics-based metabolic model of nitrate-dependent anaerobic oxidation of methane by Methanoperedens-like archaea.</title>
        <authorList>
            <person name="Arshad A."/>
            <person name="Speth D.R."/>
            <person name="De Graaf R.M."/>
            <person name="Op Den Camp H.J."/>
            <person name="Jetten M.S."/>
            <person name="Welte C.U."/>
        </authorList>
    </citation>
    <scope>NUCLEOTIDE SEQUENCE [LARGE SCALE GENOMIC DNA]</scope>
</reference>